<sequence length="216" mass="22393">MYGPLRWATVAPLVVLQLLSIPGNSLAAPIDLTESQPRTGLADAVNGNPLGPRSPPANVSPLRAVDRPPPPSVPASVSPLGKANLSPSQAGSVNTSPLERAGNSKPPTGPIQVPSSHAPPRPFDALSSLLEPYEPGEGNAKFMSEKERQAIASKIEIKPRPKPPVTVSSAIHSAKTATARGARRVGQGLKKGAFRTVGAVHSAIFYSSKGFRGGRS</sequence>
<feature type="compositionally biased region" description="Polar residues" evidence="1">
    <location>
        <begin position="85"/>
        <end position="97"/>
    </location>
</feature>
<dbReference type="Proteomes" id="UP000054481">
    <property type="component" value="Unassembled WGS sequence"/>
</dbReference>
<reference evidence="3 4" key="1">
    <citation type="journal article" date="2014" name="Genome Biol. Evol.">
        <title>Comparative genomics and transcriptomics analyses reveal divergent lifestyle features of nematode endoparasitic fungus Hirsutella minnesotensis.</title>
        <authorList>
            <person name="Lai Y."/>
            <person name="Liu K."/>
            <person name="Zhang X."/>
            <person name="Zhang X."/>
            <person name="Li K."/>
            <person name="Wang N."/>
            <person name="Shu C."/>
            <person name="Wu Y."/>
            <person name="Wang C."/>
            <person name="Bushley K.E."/>
            <person name="Xiang M."/>
            <person name="Liu X."/>
        </authorList>
    </citation>
    <scope>NUCLEOTIDE SEQUENCE [LARGE SCALE GENOMIC DNA]</scope>
    <source>
        <strain evidence="3 4">3608</strain>
    </source>
</reference>
<dbReference type="EMBL" id="KQ030599">
    <property type="protein sequence ID" value="KJZ70936.1"/>
    <property type="molecule type" value="Genomic_DNA"/>
</dbReference>
<evidence type="ECO:0000313" key="3">
    <source>
        <dbReference type="EMBL" id="KJZ70936.1"/>
    </source>
</evidence>
<feature type="signal peptide" evidence="2">
    <location>
        <begin position="1"/>
        <end position="27"/>
    </location>
</feature>
<evidence type="ECO:0000256" key="1">
    <source>
        <dbReference type="SAM" id="MobiDB-lite"/>
    </source>
</evidence>
<proteinExistence type="predicted"/>
<evidence type="ECO:0000256" key="2">
    <source>
        <dbReference type="SAM" id="SignalP"/>
    </source>
</evidence>
<gene>
    <name evidence="3" type="ORF">HIM_09687</name>
</gene>
<organism evidence="3 4">
    <name type="scientific">Hirsutella minnesotensis 3608</name>
    <dbReference type="NCBI Taxonomy" id="1043627"/>
    <lineage>
        <taxon>Eukaryota</taxon>
        <taxon>Fungi</taxon>
        <taxon>Dikarya</taxon>
        <taxon>Ascomycota</taxon>
        <taxon>Pezizomycotina</taxon>
        <taxon>Sordariomycetes</taxon>
        <taxon>Hypocreomycetidae</taxon>
        <taxon>Hypocreales</taxon>
        <taxon>Ophiocordycipitaceae</taxon>
        <taxon>Hirsutella</taxon>
    </lineage>
</organism>
<feature type="region of interest" description="Disordered" evidence="1">
    <location>
        <begin position="39"/>
        <end position="123"/>
    </location>
</feature>
<accession>A0A0F7ZGI2</accession>
<keyword evidence="2" id="KW-0732">Signal</keyword>
<keyword evidence="4" id="KW-1185">Reference proteome</keyword>
<protein>
    <submittedName>
        <fullName evidence="3">Uncharacterized protein</fullName>
    </submittedName>
</protein>
<name>A0A0F7ZGI2_9HYPO</name>
<evidence type="ECO:0000313" key="4">
    <source>
        <dbReference type="Proteomes" id="UP000054481"/>
    </source>
</evidence>
<feature type="chain" id="PRO_5002525727" evidence="2">
    <location>
        <begin position="28"/>
        <end position="216"/>
    </location>
</feature>
<dbReference type="AlphaFoldDB" id="A0A0F7ZGI2"/>